<name>A0A1Y2CF37_9FUNG</name>
<sequence length="454" mass="52485">MTASTKDDDSFYDAEDGFSLSGEDEINSTSDVVDADDTSDDSEESSTKVQDLNNKINEYDVVIKRTTTSTNIKESEKPIERRTALPAKTVPNAGSFISIIRKNIGKDLSRVSMPVTFNEPINLLQKLCEELEYSELLKNACDETLSPTEYDRLMYVGAFAFSAYAGTIHRAVKKPFNPLLGETYENIREDKGFRFISEKVSHHPPIMACYAESDDFIFFQDNNIKTKYWGNSMECINNGIVHLILKKYNEHYTWEKVNSVICKAMYANRYLEYRGELKVTEANSGNYFSLKFQSSKNGVSGGVYTSKKKEMIQLVGNWDKVLFKVEPENKLESIWSANAFPPNYEDQYGFGQFTIELNEITPDIKDKLPPTDTRFRPDQRLYEEGKADEASNEKERLEQRQREYLKEREQNGIPWEPRWFEYKDDPIVRGVKTYQYKGGYFEERGNITVEHTLW</sequence>
<dbReference type="GO" id="GO:0097038">
    <property type="term" value="C:perinuclear endoplasmic reticulum"/>
    <property type="evidence" value="ECO:0007669"/>
    <property type="project" value="TreeGrafter"/>
</dbReference>
<dbReference type="GO" id="GO:0034727">
    <property type="term" value="P:piecemeal microautophagy of the nucleus"/>
    <property type="evidence" value="ECO:0007669"/>
    <property type="project" value="TreeGrafter"/>
</dbReference>
<feature type="region of interest" description="Disordered" evidence="4">
    <location>
        <begin position="1"/>
        <end position="50"/>
    </location>
</feature>
<proteinExistence type="inferred from homology"/>
<dbReference type="InterPro" id="IPR000648">
    <property type="entry name" value="Oxysterol-bd"/>
</dbReference>
<gene>
    <name evidence="5" type="ORF">LY90DRAFT_416686</name>
</gene>
<dbReference type="GO" id="GO:0030011">
    <property type="term" value="P:maintenance of cell polarity"/>
    <property type="evidence" value="ECO:0007669"/>
    <property type="project" value="TreeGrafter"/>
</dbReference>
<dbReference type="GO" id="GO:0006897">
    <property type="term" value="P:endocytosis"/>
    <property type="evidence" value="ECO:0007669"/>
    <property type="project" value="TreeGrafter"/>
</dbReference>
<dbReference type="PROSITE" id="PS01013">
    <property type="entry name" value="OSBP"/>
    <property type="match status" value="1"/>
</dbReference>
<dbReference type="AlphaFoldDB" id="A0A1Y2CF37"/>
<dbReference type="PANTHER" id="PTHR10972">
    <property type="entry name" value="OXYSTEROL-BINDING PROTEIN-RELATED"/>
    <property type="match status" value="1"/>
</dbReference>
<feature type="compositionally biased region" description="Acidic residues" evidence="4">
    <location>
        <begin position="33"/>
        <end position="44"/>
    </location>
</feature>
<evidence type="ECO:0000256" key="1">
    <source>
        <dbReference type="ARBA" id="ARBA00008842"/>
    </source>
</evidence>
<comment type="similarity">
    <text evidence="1 2">Belongs to the OSBP family.</text>
</comment>
<dbReference type="GO" id="GO:0005886">
    <property type="term" value="C:plasma membrane"/>
    <property type="evidence" value="ECO:0007669"/>
    <property type="project" value="TreeGrafter"/>
</dbReference>
<feature type="compositionally biased region" description="Acidic residues" evidence="4">
    <location>
        <begin position="10"/>
        <end position="26"/>
    </location>
</feature>
<accession>A0A1Y2CF37</accession>
<dbReference type="Gene3D" id="2.40.160.120">
    <property type="match status" value="1"/>
</dbReference>
<evidence type="ECO:0000256" key="3">
    <source>
        <dbReference type="SAM" id="Coils"/>
    </source>
</evidence>
<comment type="caution">
    <text evidence="5">The sequence shown here is derived from an EMBL/GenBank/DDBJ whole genome shotgun (WGS) entry which is preliminary data.</text>
</comment>
<dbReference type="FunFam" id="2.40.160.120:FF:000001">
    <property type="entry name" value="Oxysterol-binding protein"/>
    <property type="match status" value="1"/>
</dbReference>
<dbReference type="GO" id="GO:0120009">
    <property type="term" value="P:intermembrane lipid transfer"/>
    <property type="evidence" value="ECO:0007669"/>
    <property type="project" value="UniProtKB-ARBA"/>
</dbReference>
<dbReference type="GO" id="GO:0032934">
    <property type="term" value="F:sterol binding"/>
    <property type="evidence" value="ECO:0007669"/>
    <property type="project" value="TreeGrafter"/>
</dbReference>
<dbReference type="GO" id="GO:0006887">
    <property type="term" value="P:exocytosis"/>
    <property type="evidence" value="ECO:0007669"/>
    <property type="project" value="TreeGrafter"/>
</dbReference>
<protein>
    <submittedName>
        <fullName evidence="5">Oxysterol-binding protein</fullName>
    </submittedName>
</protein>
<dbReference type="EMBL" id="MCOG01000111">
    <property type="protein sequence ID" value="ORY45414.1"/>
    <property type="molecule type" value="Genomic_DNA"/>
</dbReference>
<dbReference type="GO" id="GO:0032541">
    <property type="term" value="C:cortical endoplasmic reticulum"/>
    <property type="evidence" value="ECO:0007669"/>
    <property type="project" value="TreeGrafter"/>
</dbReference>
<organism evidence="5 6">
    <name type="scientific">Neocallimastix californiae</name>
    <dbReference type="NCBI Taxonomy" id="1754190"/>
    <lineage>
        <taxon>Eukaryota</taxon>
        <taxon>Fungi</taxon>
        <taxon>Fungi incertae sedis</taxon>
        <taxon>Chytridiomycota</taxon>
        <taxon>Chytridiomycota incertae sedis</taxon>
        <taxon>Neocallimastigomycetes</taxon>
        <taxon>Neocallimastigales</taxon>
        <taxon>Neocallimastigaceae</taxon>
        <taxon>Neocallimastix</taxon>
    </lineage>
</organism>
<evidence type="ECO:0000256" key="2">
    <source>
        <dbReference type="RuleBase" id="RU003844"/>
    </source>
</evidence>
<keyword evidence="6" id="KW-1185">Reference proteome</keyword>
<dbReference type="Gene3D" id="3.30.70.3490">
    <property type="match status" value="1"/>
</dbReference>
<dbReference type="SUPFAM" id="SSF144000">
    <property type="entry name" value="Oxysterol-binding protein-like"/>
    <property type="match status" value="1"/>
</dbReference>
<dbReference type="GO" id="GO:0005829">
    <property type="term" value="C:cytosol"/>
    <property type="evidence" value="ECO:0007669"/>
    <property type="project" value="TreeGrafter"/>
</dbReference>
<dbReference type="GO" id="GO:0035621">
    <property type="term" value="P:ER to Golgi ceramide transport"/>
    <property type="evidence" value="ECO:0007669"/>
    <property type="project" value="TreeGrafter"/>
</dbReference>
<dbReference type="Pfam" id="PF01237">
    <property type="entry name" value="Oxysterol_BP"/>
    <property type="match status" value="1"/>
</dbReference>
<evidence type="ECO:0000313" key="5">
    <source>
        <dbReference type="EMBL" id="ORY45414.1"/>
    </source>
</evidence>
<dbReference type="STRING" id="1754190.A0A1Y2CF37"/>
<evidence type="ECO:0000256" key="4">
    <source>
        <dbReference type="SAM" id="MobiDB-lite"/>
    </source>
</evidence>
<dbReference type="InterPro" id="IPR037239">
    <property type="entry name" value="OSBP_sf"/>
</dbReference>
<dbReference type="PANTHER" id="PTHR10972:SF203">
    <property type="entry name" value="OXYSTEROL-BINDING PROTEIN HOMOLOG 3"/>
    <property type="match status" value="1"/>
</dbReference>
<keyword evidence="3" id="KW-0175">Coiled coil</keyword>
<dbReference type="OrthoDB" id="1854502at2759"/>
<evidence type="ECO:0000313" key="6">
    <source>
        <dbReference type="Proteomes" id="UP000193920"/>
    </source>
</evidence>
<reference evidence="5 6" key="1">
    <citation type="submission" date="2016-08" db="EMBL/GenBank/DDBJ databases">
        <title>A Parts List for Fungal Cellulosomes Revealed by Comparative Genomics.</title>
        <authorList>
            <consortium name="DOE Joint Genome Institute"/>
            <person name="Haitjema C.H."/>
            <person name="Gilmore S.P."/>
            <person name="Henske J.K."/>
            <person name="Solomon K.V."/>
            <person name="De Groot R."/>
            <person name="Kuo A."/>
            <person name="Mondo S.J."/>
            <person name="Salamov A.A."/>
            <person name="Labutti K."/>
            <person name="Zhao Z."/>
            <person name="Chiniquy J."/>
            <person name="Barry K."/>
            <person name="Brewer H.M."/>
            <person name="Purvine S.O."/>
            <person name="Wright A.T."/>
            <person name="Boxma B."/>
            <person name="Van Alen T."/>
            <person name="Hackstein J.H."/>
            <person name="Baker S.E."/>
            <person name="Grigoriev I.V."/>
            <person name="O'Malley M.A."/>
        </authorList>
    </citation>
    <scope>NUCLEOTIDE SEQUENCE [LARGE SCALE GENOMIC DNA]</scope>
    <source>
        <strain evidence="5 6">G1</strain>
    </source>
</reference>
<feature type="coiled-coil region" evidence="3">
    <location>
        <begin position="380"/>
        <end position="410"/>
    </location>
</feature>
<dbReference type="InterPro" id="IPR018494">
    <property type="entry name" value="Oxysterol-bd_CS"/>
</dbReference>
<dbReference type="Proteomes" id="UP000193920">
    <property type="component" value="Unassembled WGS sequence"/>
</dbReference>